<organism evidence="5 6">
    <name type="scientific">Dehalobacterium formicoaceticum</name>
    <dbReference type="NCBI Taxonomy" id="51515"/>
    <lineage>
        <taxon>Bacteria</taxon>
        <taxon>Bacillati</taxon>
        <taxon>Bacillota</taxon>
        <taxon>Clostridia</taxon>
        <taxon>Eubacteriales</taxon>
        <taxon>Peptococcaceae</taxon>
        <taxon>Dehalobacterium</taxon>
    </lineage>
</organism>
<evidence type="ECO:0000256" key="1">
    <source>
        <dbReference type="ARBA" id="ARBA00022969"/>
    </source>
</evidence>
<accession>A0ABT1Y0A8</accession>
<keyword evidence="1" id="KW-0749">Sporulation</keyword>
<sequence>MVFTVPRSKAIKQQQLIDVEEAYHLWDILKSMYSVVERFNIWSNFVHDPEFGLLAKKNIHDLKKEINVLEKELERYGIQGPRTNRSRINTSVNSEILLDEFLAHDFFLVLQEQVEMFLRAFVTSTTNEGIRKLFFKMLTQAMERQSLMEKYLKIKGWLETPPLYSLIPNNVKERLDTGEVFHLWDHLTYRYDGIEKTETLHDFVYDGDFKVLLKVGLQGVLKKQVSMLEKELEYFGIPMPKRPPNVITPPYNTEILKDEFMFKDIYTGMHGAAIMHAQALKQSTTNDRVREIFKDLLLEEIHLLDQLIKFGKVKGWLQPAPQYRL</sequence>
<evidence type="ECO:0000256" key="4">
    <source>
        <dbReference type="SAM" id="Coils"/>
    </source>
</evidence>
<gene>
    <name evidence="5" type="ORF">NVS47_02030</name>
</gene>
<dbReference type="Pfam" id="PF11553">
    <property type="entry name" value="DUF3231"/>
    <property type="match status" value="1"/>
</dbReference>
<dbReference type="PANTHER" id="PTHR39183">
    <property type="entry name" value="SPORE COAT PROTEIN F-LIKE PROTEIN YHCQ"/>
    <property type="match status" value="1"/>
</dbReference>
<reference evidence="5 6" key="1">
    <citation type="submission" date="2022-08" db="EMBL/GenBank/DDBJ databases">
        <title>Proteogenomics of the novel Dehalobacterium formicoaceticum strain EZ94 highlights a key role of methyltransferases during anaerobic dichloromethane degradation.</title>
        <authorList>
            <person name="Wasmund K."/>
        </authorList>
    </citation>
    <scope>NUCLEOTIDE SEQUENCE [LARGE SCALE GENOMIC DNA]</scope>
    <source>
        <strain evidence="5 6">EZ94</strain>
    </source>
</reference>
<dbReference type="InterPro" id="IPR012851">
    <property type="entry name" value="Spore_coat_CotF-like"/>
</dbReference>
<dbReference type="EMBL" id="JANPWE010000001">
    <property type="protein sequence ID" value="MCR6544302.1"/>
    <property type="molecule type" value="Genomic_DNA"/>
</dbReference>
<evidence type="ECO:0000313" key="6">
    <source>
        <dbReference type="Proteomes" id="UP001524944"/>
    </source>
</evidence>
<dbReference type="InterPro" id="IPR021617">
    <property type="entry name" value="DUF3231"/>
</dbReference>
<dbReference type="Proteomes" id="UP001524944">
    <property type="component" value="Unassembled WGS sequence"/>
</dbReference>
<proteinExistence type="inferred from homology"/>
<comment type="caution">
    <text evidence="5">The sequence shown here is derived from an EMBL/GenBank/DDBJ whole genome shotgun (WGS) entry which is preliminary data.</text>
</comment>
<feature type="coiled-coil region" evidence="4">
    <location>
        <begin position="52"/>
        <end position="79"/>
    </location>
</feature>
<dbReference type="Gene3D" id="1.20.1260.10">
    <property type="match status" value="2"/>
</dbReference>
<dbReference type="PANTHER" id="PTHR39183:SF1">
    <property type="entry name" value="SPORE COAT PROTEIN F-LIKE PROTEIN YHCQ"/>
    <property type="match status" value="1"/>
</dbReference>
<dbReference type="RefSeq" id="WP_089609789.1">
    <property type="nucleotide sequence ID" value="NZ_CP022121.1"/>
</dbReference>
<keyword evidence="4" id="KW-0175">Coiled coil</keyword>
<evidence type="ECO:0000256" key="2">
    <source>
        <dbReference type="ARBA" id="ARBA00024325"/>
    </source>
</evidence>
<evidence type="ECO:0000256" key="3">
    <source>
        <dbReference type="ARBA" id="ARBA00024344"/>
    </source>
</evidence>
<evidence type="ECO:0000313" key="5">
    <source>
        <dbReference type="EMBL" id="MCR6544302.1"/>
    </source>
</evidence>
<comment type="subcellular location">
    <subcellularLocation>
        <location evidence="2">Spore coat</location>
    </subcellularLocation>
</comment>
<protein>
    <submittedName>
        <fullName evidence="5">DUF3231 family protein</fullName>
    </submittedName>
</protein>
<name>A0ABT1Y0A8_9FIRM</name>
<keyword evidence="6" id="KW-1185">Reference proteome</keyword>
<dbReference type="InterPro" id="IPR012347">
    <property type="entry name" value="Ferritin-like"/>
</dbReference>
<comment type="similarity">
    <text evidence="3">Belongs to the CotF family.</text>
</comment>